<dbReference type="Pfam" id="PF03279">
    <property type="entry name" value="Lip_A_acyltrans"/>
    <property type="match status" value="1"/>
</dbReference>
<proteinExistence type="predicted"/>
<accession>A0A0X3TYH5</accession>
<evidence type="ECO:0000256" key="6">
    <source>
        <dbReference type="ARBA" id="ARBA00023315"/>
    </source>
</evidence>
<keyword evidence="2" id="KW-1003">Cell membrane</keyword>
<dbReference type="GO" id="GO:0005886">
    <property type="term" value="C:plasma membrane"/>
    <property type="evidence" value="ECO:0007669"/>
    <property type="project" value="UniProtKB-SubCell"/>
</dbReference>
<sequence length="307" mass="34925">MPVEKSELNRFELGKYYISSLFLRGFIGSIRLLPYERRIAATGKLAQALAPLVGFRKRVLKNLKLTCPDLSEEEAEKISRQVCDNAGRAIMEHFSPEEFVERQKRARIMGPGIPAYDAACKEGRPVMVISAHFGHYLAIRIALQERSGIPLGCLYRRMANPYFNDAYVAAFHKTGEPMFEQGRRGMMEMVRSLKRNGHIAIVSDLHAHGGEELTFFGKPAVTSVLNAELAIKYGAVMLPCYAVRRPNGVDFDIVVHEPVPHTDPETMTQYLNDDLEKVVRQHMGQWFWIHRRWKAWNGLGVQPEDMP</sequence>
<dbReference type="Proteomes" id="UP000053791">
    <property type="component" value="Unassembled WGS sequence"/>
</dbReference>
<dbReference type="InterPro" id="IPR004960">
    <property type="entry name" value="LipA_acyltrans"/>
</dbReference>
<dbReference type="STRING" id="1685379.AVO45_06665"/>
<evidence type="ECO:0000313" key="8">
    <source>
        <dbReference type="Proteomes" id="UP000053791"/>
    </source>
</evidence>
<evidence type="ECO:0000256" key="4">
    <source>
        <dbReference type="ARBA" id="ARBA00022679"/>
    </source>
</evidence>
<keyword evidence="6 7" id="KW-0012">Acyltransferase</keyword>
<comment type="subcellular location">
    <subcellularLocation>
        <location evidence="1">Cell inner membrane</location>
    </subcellularLocation>
</comment>
<evidence type="ECO:0000256" key="3">
    <source>
        <dbReference type="ARBA" id="ARBA00022519"/>
    </source>
</evidence>
<keyword evidence="3" id="KW-0997">Cell inner membrane</keyword>
<gene>
    <name evidence="7" type="ORF">AVO45_06665</name>
</gene>
<name>A0A0X3TYH5_9RHOB</name>
<comment type="caution">
    <text evidence="7">The sequence shown here is derived from an EMBL/GenBank/DDBJ whole genome shotgun (WGS) entry which is preliminary data.</text>
</comment>
<evidence type="ECO:0000256" key="5">
    <source>
        <dbReference type="ARBA" id="ARBA00023136"/>
    </source>
</evidence>
<dbReference type="RefSeq" id="WP_068346255.1">
    <property type="nucleotide sequence ID" value="NZ_LQBQ01000012.1"/>
</dbReference>
<evidence type="ECO:0000313" key="7">
    <source>
        <dbReference type="EMBL" id="KUJ80709.1"/>
    </source>
</evidence>
<keyword evidence="8" id="KW-1185">Reference proteome</keyword>
<dbReference type="OrthoDB" id="9801955at2"/>
<evidence type="ECO:0000256" key="2">
    <source>
        <dbReference type="ARBA" id="ARBA00022475"/>
    </source>
</evidence>
<dbReference type="GO" id="GO:0016746">
    <property type="term" value="F:acyltransferase activity"/>
    <property type="evidence" value="ECO:0007669"/>
    <property type="project" value="UniProtKB-KW"/>
</dbReference>
<dbReference type="GO" id="GO:0009247">
    <property type="term" value="P:glycolipid biosynthetic process"/>
    <property type="evidence" value="ECO:0007669"/>
    <property type="project" value="UniProtKB-ARBA"/>
</dbReference>
<dbReference type="EMBL" id="LQBQ01000012">
    <property type="protein sequence ID" value="KUJ80709.1"/>
    <property type="molecule type" value="Genomic_DNA"/>
</dbReference>
<organism evidence="7 8">
    <name type="scientific">Ruegeria marisrubri</name>
    <dbReference type="NCBI Taxonomy" id="1685379"/>
    <lineage>
        <taxon>Bacteria</taxon>
        <taxon>Pseudomonadati</taxon>
        <taxon>Pseudomonadota</taxon>
        <taxon>Alphaproteobacteria</taxon>
        <taxon>Rhodobacterales</taxon>
        <taxon>Roseobacteraceae</taxon>
        <taxon>Ruegeria</taxon>
    </lineage>
</organism>
<protein>
    <submittedName>
        <fullName evidence="7">Lauroyl acyltransferase</fullName>
    </submittedName>
</protein>
<dbReference type="PANTHER" id="PTHR30606">
    <property type="entry name" value="LIPID A BIOSYNTHESIS LAUROYL ACYLTRANSFERASE"/>
    <property type="match status" value="1"/>
</dbReference>
<keyword evidence="4 7" id="KW-0808">Transferase</keyword>
<dbReference type="CDD" id="cd07984">
    <property type="entry name" value="LPLAT_LABLAT-like"/>
    <property type="match status" value="1"/>
</dbReference>
<evidence type="ECO:0000256" key="1">
    <source>
        <dbReference type="ARBA" id="ARBA00004533"/>
    </source>
</evidence>
<dbReference type="PANTHER" id="PTHR30606:SF10">
    <property type="entry name" value="PHOSPHATIDYLINOSITOL MANNOSIDE ACYLTRANSFERASE"/>
    <property type="match status" value="1"/>
</dbReference>
<reference evidence="7 8" key="1">
    <citation type="submission" date="2015-12" db="EMBL/GenBank/DDBJ databases">
        <authorList>
            <person name="Shamseldin A."/>
            <person name="Moawad H."/>
            <person name="Abd El-Rahim W.M."/>
            <person name="Sadowsky M.J."/>
        </authorList>
    </citation>
    <scope>NUCLEOTIDE SEQUENCE [LARGE SCALE GENOMIC DNA]</scope>
    <source>
        <strain evidence="7 8">ZGT118</strain>
    </source>
</reference>
<keyword evidence="5" id="KW-0472">Membrane</keyword>
<dbReference type="AlphaFoldDB" id="A0A0X3TYH5"/>